<gene>
    <name evidence="2" type="ORF">FC98_GL000672</name>
</gene>
<dbReference type="PATRIC" id="fig|1423766.4.peg.692"/>
<feature type="signal peptide" evidence="1">
    <location>
        <begin position="1"/>
        <end position="30"/>
    </location>
</feature>
<keyword evidence="3" id="KW-1185">Reference proteome</keyword>
<evidence type="ECO:0000313" key="2">
    <source>
        <dbReference type="EMBL" id="KRL21645.1"/>
    </source>
</evidence>
<evidence type="ECO:0000256" key="1">
    <source>
        <dbReference type="SAM" id="SignalP"/>
    </source>
</evidence>
<organism evidence="2 3">
    <name type="scientific">Lentilactobacillus kisonensis DSM 19906 = JCM 15041</name>
    <dbReference type="NCBI Taxonomy" id="1423766"/>
    <lineage>
        <taxon>Bacteria</taxon>
        <taxon>Bacillati</taxon>
        <taxon>Bacillota</taxon>
        <taxon>Bacilli</taxon>
        <taxon>Lactobacillales</taxon>
        <taxon>Lactobacillaceae</taxon>
        <taxon>Lentilactobacillus</taxon>
    </lineage>
</organism>
<sequence length="139" mass="15523">MMMKRNLLLAITAITLGGLTTIVAPTTTNAATMPGSLAYHKTKMTAKIGSNYQSFKLTNHIINSNYKDIKTTSWQKSGLKKGAKVVIDMYATQGTQYNWYRISKPSTQKSQKKQKSQKYWVYGQALVLPKLKATSVINN</sequence>
<reference evidence="2 3" key="1">
    <citation type="journal article" date="2015" name="Genome Announc.">
        <title>Expanding the biotechnology potential of lactobacilli through comparative genomics of 213 strains and associated genera.</title>
        <authorList>
            <person name="Sun Z."/>
            <person name="Harris H.M."/>
            <person name="McCann A."/>
            <person name="Guo C."/>
            <person name="Argimon S."/>
            <person name="Zhang W."/>
            <person name="Yang X."/>
            <person name="Jeffery I.B."/>
            <person name="Cooney J.C."/>
            <person name="Kagawa T.F."/>
            <person name="Liu W."/>
            <person name="Song Y."/>
            <person name="Salvetti E."/>
            <person name="Wrobel A."/>
            <person name="Rasinkangas P."/>
            <person name="Parkhill J."/>
            <person name="Rea M.C."/>
            <person name="O'Sullivan O."/>
            <person name="Ritari J."/>
            <person name="Douillard F.P."/>
            <person name="Paul Ross R."/>
            <person name="Yang R."/>
            <person name="Briner A.E."/>
            <person name="Felis G.E."/>
            <person name="de Vos W.M."/>
            <person name="Barrangou R."/>
            <person name="Klaenhammer T.R."/>
            <person name="Caufield P.W."/>
            <person name="Cui Y."/>
            <person name="Zhang H."/>
            <person name="O'Toole P.W."/>
        </authorList>
    </citation>
    <scope>NUCLEOTIDE SEQUENCE [LARGE SCALE GENOMIC DNA]</scope>
    <source>
        <strain evidence="2 3">DSM 19906</strain>
    </source>
</reference>
<proteinExistence type="predicted"/>
<comment type="caution">
    <text evidence="2">The sequence shown here is derived from an EMBL/GenBank/DDBJ whole genome shotgun (WGS) entry which is preliminary data.</text>
</comment>
<evidence type="ECO:0000313" key="3">
    <source>
        <dbReference type="Proteomes" id="UP000051439"/>
    </source>
</evidence>
<keyword evidence="1" id="KW-0732">Signal</keyword>
<dbReference type="EMBL" id="AZEB01000013">
    <property type="protein sequence ID" value="KRL21645.1"/>
    <property type="molecule type" value="Genomic_DNA"/>
</dbReference>
<evidence type="ECO:0008006" key="4">
    <source>
        <dbReference type="Google" id="ProtNLM"/>
    </source>
</evidence>
<dbReference type="AlphaFoldDB" id="A0A0R1NMM2"/>
<protein>
    <recommendedName>
        <fullName evidence="4">Surface layer protein A domain-containing protein</fullName>
    </recommendedName>
</protein>
<name>A0A0R1NMM2_9LACO</name>
<dbReference type="Proteomes" id="UP000051439">
    <property type="component" value="Unassembled WGS sequence"/>
</dbReference>
<feature type="chain" id="PRO_5006408545" description="Surface layer protein A domain-containing protein" evidence="1">
    <location>
        <begin position="31"/>
        <end position="139"/>
    </location>
</feature>
<accession>A0A0R1NMM2</accession>